<sequence length="293" mass="34890">MTKSMFSKPLFLKPQKRQRDAKAIEEPSALTTPIRHSYSSLTPIDRQTKKEEDCLRKLREECRLANISVSDNIIFRFACYYDFNFEKARPAMVEKFNDPHLHYKMDDELLDQFQNLVIFPLPRLRTRNMKHEVLYFHASRHFTATMDTQLLIRNMTYIFNDMSLTEDQCRNGVAMIVDLNHWTFKNFTPECSNKFFKALQHQVPTKVEAVLVMNGPRWFPKVYRHLFKKMLSKQFAKKVHILKKPQQLQNHLMDGCEKYLPVEMGYSVDSTEIVEDFVDWKRHTESKLIVNEK</sequence>
<evidence type="ECO:0000259" key="1">
    <source>
        <dbReference type="PROSITE" id="PS50191"/>
    </source>
</evidence>
<dbReference type="PROSITE" id="PS50191">
    <property type="entry name" value="CRAL_TRIO"/>
    <property type="match status" value="1"/>
</dbReference>
<evidence type="ECO:0000313" key="3">
    <source>
        <dbReference type="Proteomes" id="UP001295423"/>
    </source>
</evidence>
<organism evidence="2 3">
    <name type="scientific">Cylindrotheca closterium</name>
    <dbReference type="NCBI Taxonomy" id="2856"/>
    <lineage>
        <taxon>Eukaryota</taxon>
        <taxon>Sar</taxon>
        <taxon>Stramenopiles</taxon>
        <taxon>Ochrophyta</taxon>
        <taxon>Bacillariophyta</taxon>
        <taxon>Bacillariophyceae</taxon>
        <taxon>Bacillariophycidae</taxon>
        <taxon>Bacillariales</taxon>
        <taxon>Bacillariaceae</taxon>
        <taxon>Cylindrotheca</taxon>
    </lineage>
</organism>
<dbReference type="Pfam" id="PF00650">
    <property type="entry name" value="CRAL_TRIO"/>
    <property type="match status" value="1"/>
</dbReference>
<dbReference type="Proteomes" id="UP001295423">
    <property type="component" value="Unassembled WGS sequence"/>
</dbReference>
<reference evidence="2" key="1">
    <citation type="submission" date="2023-08" db="EMBL/GenBank/DDBJ databases">
        <authorList>
            <person name="Audoor S."/>
            <person name="Bilcke G."/>
        </authorList>
    </citation>
    <scope>NUCLEOTIDE SEQUENCE</scope>
</reference>
<feature type="domain" description="CRAL-TRIO" evidence="1">
    <location>
        <begin position="106"/>
        <end position="272"/>
    </location>
</feature>
<proteinExistence type="predicted"/>
<dbReference type="GO" id="GO:1902936">
    <property type="term" value="F:phosphatidylinositol bisphosphate binding"/>
    <property type="evidence" value="ECO:0007669"/>
    <property type="project" value="TreeGrafter"/>
</dbReference>
<comment type="caution">
    <text evidence="2">The sequence shown here is derived from an EMBL/GenBank/DDBJ whole genome shotgun (WGS) entry which is preliminary data.</text>
</comment>
<keyword evidence="3" id="KW-1185">Reference proteome</keyword>
<accession>A0AAD2G3K0</accession>
<dbReference type="PANTHER" id="PTHR10174">
    <property type="entry name" value="ALPHA-TOCOPHEROL TRANSFER PROTEIN-RELATED"/>
    <property type="match status" value="1"/>
</dbReference>
<dbReference type="PANTHER" id="PTHR10174:SF208">
    <property type="entry name" value="CRAL-TRIO DOMAIN-CONTAINING PROTEIN DDB_G0278031"/>
    <property type="match status" value="1"/>
</dbReference>
<dbReference type="AlphaFoldDB" id="A0AAD2G3K0"/>
<dbReference type="EMBL" id="CAKOGP040002091">
    <property type="protein sequence ID" value="CAJ1961499.1"/>
    <property type="molecule type" value="Genomic_DNA"/>
</dbReference>
<name>A0AAD2G3K0_9STRA</name>
<gene>
    <name evidence="2" type="ORF">CYCCA115_LOCUS19227</name>
</gene>
<dbReference type="InterPro" id="IPR036865">
    <property type="entry name" value="CRAL-TRIO_dom_sf"/>
</dbReference>
<evidence type="ECO:0000313" key="2">
    <source>
        <dbReference type="EMBL" id="CAJ1961499.1"/>
    </source>
</evidence>
<dbReference type="SUPFAM" id="SSF52087">
    <property type="entry name" value="CRAL/TRIO domain"/>
    <property type="match status" value="1"/>
</dbReference>
<protein>
    <recommendedName>
        <fullName evidence="1">CRAL-TRIO domain-containing protein</fullName>
    </recommendedName>
</protein>
<dbReference type="Gene3D" id="3.40.525.10">
    <property type="entry name" value="CRAL-TRIO lipid binding domain"/>
    <property type="match status" value="1"/>
</dbReference>
<dbReference type="GO" id="GO:0016020">
    <property type="term" value="C:membrane"/>
    <property type="evidence" value="ECO:0007669"/>
    <property type="project" value="TreeGrafter"/>
</dbReference>
<dbReference type="SMART" id="SM00516">
    <property type="entry name" value="SEC14"/>
    <property type="match status" value="1"/>
</dbReference>
<dbReference type="InterPro" id="IPR001251">
    <property type="entry name" value="CRAL-TRIO_dom"/>
</dbReference>